<protein>
    <recommendedName>
        <fullName evidence="3">Trimeric autotransporter adhesin YadA-like head domain-containing protein</fullName>
    </recommendedName>
</protein>
<dbReference type="Proteomes" id="UP000594688">
    <property type="component" value="Chromosome"/>
</dbReference>
<accession>A0A7T0BTF9</accession>
<dbReference type="Gene3D" id="2.150.10.10">
    <property type="entry name" value="Serralysin-like metalloprotease, C-terminal"/>
    <property type="match status" value="1"/>
</dbReference>
<organism evidence="1 2">
    <name type="scientific">Candidatus Nitronauta litoralis</name>
    <dbReference type="NCBI Taxonomy" id="2705533"/>
    <lineage>
        <taxon>Bacteria</taxon>
        <taxon>Pseudomonadati</taxon>
        <taxon>Nitrospinota/Tectimicrobiota group</taxon>
        <taxon>Nitrospinota</taxon>
        <taxon>Nitrospinia</taxon>
        <taxon>Nitrospinales</taxon>
        <taxon>Nitrospinaceae</taxon>
        <taxon>Candidatus Nitronauta</taxon>
    </lineage>
</organism>
<reference evidence="1 2" key="1">
    <citation type="submission" date="2020-02" db="EMBL/GenBank/DDBJ databases">
        <title>Genomic and physiological characterization of two novel Nitrospinaceae genera.</title>
        <authorList>
            <person name="Mueller A.J."/>
            <person name="Jung M.-Y."/>
            <person name="Strachan C.R."/>
            <person name="Herbold C.W."/>
            <person name="Kirkegaard R.H."/>
            <person name="Daims H."/>
        </authorList>
    </citation>
    <scope>NUCLEOTIDE SEQUENCE [LARGE SCALE GENOMIC DNA]</scope>
    <source>
        <strain evidence="1">EB</strain>
    </source>
</reference>
<dbReference type="AlphaFoldDB" id="A0A7T0BTF9"/>
<gene>
    <name evidence="1" type="ORF">G3M70_01825</name>
</gene>
<name>A0A7T0BTF9_9BACT</name>
<proteinExistence type="predicted"/>
<evidence type="ECO:0000313" key="2">
    <source>
        <dbReference type="Proteomes" id="UP000594688"/>
    </source>
</evidence>
<evidence type="ECO:0000313" key="1">
    <source>
        <dbReference type="EMBL" id="QPJ60692.1"/>
    </source>
</evidence>
<dbReference type="KEGG" id="nli:G3M70_01825"/>
<sequence length="157" mass="15861">MVSGSGATDGTVNGRGNIIIGYNEDIFPFLGGSLPASKITGSHNLIVGKGANNSSFDAIVAGLDNVSDAEYASISGGNRNQATGNFSSISGGQRNEASGPRSSIIGIENNLASVEYSSVSDGSNYAAAGLRSTVGGGFGRSVVGEFDWRAGSLFETQ</sequence>
<dbReference type="EMBL" id="CP048685">
    <property type="protein sequence ID" value="QPJ60692.1"/>
    <property type="molecule type" value="Genomic_DNA"/>
</dbReference>
<evidence type="ECO:0008006" key="3">
    <source>
        <dbReference type="Google" id="ProtNLM"/>
    </source>
</evidence>
<dbReference type="InterPro" id="IPR011049">
    <property type="entry name" value="Serralysin-like_metalloprot_C"/>
</dbReference>